<gene>
    <name evidence="2" type="ORF">GCM10010502_67860</name>
</gene>
<reference evidence="2" key="1">
    <citation type="journal article" date="2014" name="Int. J. Syst. Evol. Microbiol.">
        <title>Complete genome sequence of Corynebacterium casei LMG S-19264T (=DSM 44701T), isolated from a smear-ripened cheese.</title>
        <authorList>
            <consortium name="US DOE Joint Genome Institute (JGI-PGF)"/>
            <person name="Walter F."/>
            <person name="Albersmeier A."/>
            <person name="Kalinowski J."/>
            <person name="Ruckert C."/>
        </authorList>
    </citation>
    <scope>NUCLEOTIDE SEQUENCE</scope>
    <source>
        <strain evidence="2">JCM 4434</strain>
    </source>
</reference>
<dbReference type="EMBL" id="BMUB01000031">
    <property type="protein sequence ID" value="GGV03621.1"/>
    <property type="molecule type" value="Genomic_DNA"/>
</dbReference>
<comment type="caution">
    <text evidence="2">The sequence shown here is derived from an EMBL/GenBank/DDBJ whole genome shotgun (WGS) entry which is preliminary data.</text>
</comment>
<organism evidence="2 3">
    <name type="scientific">Kitasatospora aureofaciens</name>
    <name type="common">Streptomyces aureofaciens</name>
    <dbReference type="NCBI Taxonomy" id="1894"/>
    <lineage>
        <taxon>Bacteria</taxon>
        <taxon>Bacillati</taxon>
        <taxon>Actinomycetota</taxon>
        <taxon>Actinomycetes</taxon>
        <taxon>Kitasatosporales</taxon>
        <taxon>Streptomycetaceae</taxon>
        <taxon>Kitasatospora</taxon>
    </lineage>
</organism>
<dbReference type="Proteomes" id="UP000610124">
    <property type="component" value="Unassembled WGS sequence"/>
</dbReference>
<proteinExistence type="predicted"/>
<reference evidence="2" key="2">
    <citation type="submission" date="2020-09" db="EMBL/GenBank/DDBJ databases">
        <authorList>
            <person name="Sun Q."/>
            <person name="Ohkuma M."/>
        </authorList>
    </citation>
    <scope>NUCLEOTIDE SEQUENCE</scope>
    <source>
        <strain evidence="2">JCM 4434</strain>
    </source>
</reference>
<evidence type="ECO:0000313" key="3">
    <source>
        <dbReference type="Proteomes" id="UP000610124"/>
    </source>
</evidence>
<evidence type="ECO:0000313" key="2">
    <source>
        <dbReference type="EMBL" id="GGV03621.1"/>
    </source>
</evidence>
<feature type="region of interest" description="Disordered" evidence="1">
    <location>
        <begin position="1"/>
        <end position="28"/>
    </location>
</feature>
<name>A0A8H9I4U3_KITAU</name>
<protein>
    <submittedName>
        <fullName evidence="2">Uncharacterized protein</fullName>
    </submittedName>
</protein>
<sequence length="84" mass="9124">MHGTAGESDFHASHASTPDGLNIKDPSKRFDGVHRLAADYRHALAEVPGLALVPDRWLHLPPHGRYRPGPSRDGHAADDEGGER</sequence>
<dbReference type="AlphaFoldDB" id="A0A8H9I4U3"/>
<evidence type="ECO:0000256" key="1">
    <source>
        <dbReference type="SAM" id="MobiDB-lite"/>
    </source>
</evidence>
<accession>A0A8H9I4U3</accession>
<feature type="compositionally biased region" description="Basic and acidic residues" evidence="1">
    <location>
        <begin position="70"/>
        <end position="84"/>
    </location>
</feature>
<feature type="region of interest" description="Disordered" evidence="1">
    <location>
        <begin position="57"/>
        <end position="84"/>
    </location>
</feature>